<dbReference type="AlphaFoldDB" id="A0A8H3G0X9"/>
<keyword evidence="1" id="KW-0479">Metal-binding</keyword>
<proteinExistence type="predicted"/>
<organism evidence="5 6">
    <name type="scientific">Heterodermia speciosa</name>
    <dbReference type="NCBI Taxonomy" id="116794"/>
    <lineage>
        <taxon>Eukaryota</taxon>
        <taxon>Fungi</taxon>
        <taxon>Dikarya</taxon>
        <taxon>Ascomycota</taxon>
        <taxon>Pezizomycotina</taxon>
        <taxon>Lecanoromycetes</taxon>
        <taxon>OSLEUM clade</taxon>
        <taxon>Lecanoromycetidae</taxon>
        <taxon>Caliciales</taxon>
        <taxon>Physciaceae</taxon>
        <taxon>Heterodermia</taxon>
    </lineage>
</organism>
<dbReference type="InterPro" id="IPR013083">
    <property type="entry name" value="Znf_RING/FYVE/PHD"/>
</dbReference>
<evidence type="ECO:0000256" key="3">
    <source>
        <dbReference type="ARBA" id="ARBA00022833"/>
    </source>
</evidence>
<dbReference type="SUPFAM" id="SSF57850">
    <property type="entry name" value="RING/U-box"/>
    <property type="match status" value="1"/>
</dbReference>
<feature type="domain" description="Zinc finger RING-type eukaryotic" evidence="4">
    <location>
        <begin position="29"/>
        <end position="54"/>
    </location>
</feature>
<evidence type="ECO:0000313" key="6">
    <source>
        <dbReference type="Proteomes" id="UP000664521"/>
    </source>
</evidence>
<gene>
    <name evidence="5" type="ORF">HETSPECPRED_007798</name>
</gene>
<keyword evidence="3" id="KW-0862">Zinc</keyword>
<accession>A0A8H3G0X9</accession>
<name>A0A8H3G0X9_9LECA</name>
<dbReference type="OrthoDB" id="3687364at2759"/>
<protein>
    <recommendedName>
        <fullName evidence="4">Zinc finger RING-type eukaryotic domain-containing protein</fullName>
    </recommendedName>
</protein>
<dbReference type="InterPro" id="IPR027370">
    <property type="entry name" value="Znf-RING_euk"/>
</dbReference>
<dbReference type="Pfam" id="PF13445">
    <property type="entry name" value="zf-RING_UBOX"/>
    <property type="match status" value="1"/>
</dbReference>
<dbReference type="EMBL" id="CAJPDS010000058">
    <property type="protein sequence ID" value="CAF9931131.1"/>
    <property type="molecule type" value="Genomic_DNA"/>
</dbReference>
<evidence type="ECO:0000256" key="1">
    <source>
        <dbReference type="ARBA" id="ARBA00022723"/>
    </source>
</evidence>
<dbReference type="Proteomes" id="UP000664521">
    <property type="component" value="Unassembled WGS sequence"/>
</dbReference>
<evidence type="ECO:0000313" key="5">
    <source>
        <dbReference type="EMBL" id="CAF9931131.1"/>
    </source>
</evidence>
<dbReference type="Gene3D" id="3.30.40.10">
    <property type="entry name" value="Zinc/RING finger domain, C3HC4 (zinc finger)"/>
    <property type="match status" value="1"/>
</dbReference>
<dbReference type="GO" id="GO:0008270">
    <property type="term" value="F:zinc ion binding"/>
    <property type="evidence" value="ECO:0007669"/>
    <property type="project" value="UniProtKB-KW"/>
</dbReference>
<reference evidence="5" key="1">
    <citation type="submission" date="2021-03" db="EMBL/GenBank/DDBJ databases">
        <authorList>
            <person name="Tagirdzhanova G."/>
        </authorList>
    </citation>
    <scope>NUCLEOTIDE SEQUENCE</scope>
</reference>
<evidence type="ECO:0000256" key="2">
    <source>
        <dbReference type="ARBA" id="ARBA00022771"/>
    </source>
</evidence>
<comment type="caution">
    <text evidence="5">The sequence shown here is derived from an EMBL/GenBank/DDBJ whole genome shotgun (WGS) entry which is preliminary data.</text>
</comment>
<sequence length="173" mass="20236">MAQLPTFLDFFATLETVDVATLEENDRSCDICLEEYSSEHSPVRLPCSHIFCRHEAFGFRDRDDSPPSRHTPTAHDMRFLDWLERQDFTNDQRIRPLWLAAKVLLFNERAELRELLCAIPVRHVMAQIHIPTLLRPFKEQLLRGEEIVDPIAEEMVEWYRGTLSTGVQVPLMM</sequence>
<keyword evidence="6" id="KW-1185">Reference proteome</keyword>
<evidence type="ECO:0000259" key="4">
    <source>
        <dbReference type="Pfam" id="PF13445"/>
    </source>
</evidence>
<keyword evidence="2" id="KW-0863">Zinc-finger</keyword>